<accession>A0A6B0RU40</accession>
<proteinExistence type="predicted"/>
<dbReference type="AlphaFoldDB" id="A0A6B0RU40"/>
<protein>
    <submittedName>
        <fullName evidence="2">Uncharacterized protein</fullName>
    </submittedName>
</protein>
<name>A0A6B0RU40_9CETA</name>
<sequence>MEDAQAGTGRAKDTPKIFSVPAKRSVRTDKDTGEPKHRRSSWSGKGLKKGRQPNKLNKVHEENGPKVINQNDRIFHEAYEAKTGRLIVGPVPFLHSQEGLHDTTLFSNQSQNT</sequence>
<evidence type="ECO:0000256" key="1">
    <source>
        <dbReference type="SAM" id="MobiDB-lite"/>
    </source>
</evidence>
<organism evidence="2 3">
    <name type="scientific">Bos mutus</name>
    <name type="common">wild yak</name>
    <dbReference type="NCBI Taxonomy" id="72004"/>
    <lineage>
        <taxon>Eukaryota</taxon>
        <taxon>Metazoa</taxon>
        <taxon>Chordata</taxon>
        <taxon>Craniata</taxon>
        <taxon>Vertebrata</taxon>
        <taxon>Euteleostomi</taxon>
        <taxon>Mammalia</taxon>
        <taxon>Eutheria</taxon>
        <taxon>Laurasiatheria</taxon>
        <taxon>Artiodactyla</taxon>
        <taxon>Ruminantia</taxon>
        <taxon>Pecora</taxon>
        <taxon>Bovidae</taxon>
        <taxon>Bovinae</taxon>
        <taxon>Bos</taxon>
    </lineage>
</organism>
<evidence type="ECO:0000313" key="3">
    <source>
        <dbReference type="Proteomes" id="UP000322234"/>
    </source>
</evidence>
<feature type="compositionally biased region" description="Basic residues" evidence="1">
    <location>
        <begin position="36"/>
        <end position="52"/>
    </location>
</feature>
<evidence type="ECO:0000313" key="2">
    <source>
        <dbReference type="EMBL" id="MXQ92631.1"/>
    </source>
</evidence>
<feature type="compositionally biased region" description="Basic and acidic residues" evidence="1">
    <location>
        <begin position="26"/>
        <end position="35"/>
    </location>
</feature>
<gene>
    <name evidence="2" type="ORF">E5288_WYG005703</name>
</gene>
<feature type="region of interest" description="Disordered" evidence="1">
    <location>
        <begin position="1"/>
        <end position="68"/>
    </location>
</feature>
<comment type="caution">
    <text evidence="2">The sequence shown here is derived from an EMBL/GenBank/DDBJ whole genome shotgun (WGS) entry which is preliminary data.</text>
</comment>
<dbReference type="Proteomes" id="UP000322234">
    <property type="component" value="Unassembled WGS sequence"/>
</dbReference>
<keyword evidence="3" id="KW-1185">Reference proteome</keyword>
<reference evidence="2" key="1">
    <citation type="submission" date="2019-10" db="EMBL/GenBank/DDBJ databases">
        <title>The sequence and de novo assembly of the wild yak genome.</title>
        <authorList>
            <person name="Liu Y."/>
        </authorList>
    </citation>
    <scope>NUCLEOTIDE SEQUENCE [LARGE SCALE GENOMIC DNA]</scope>
    <source>
        <strain evidence="2">WY2019</strain>
    </source>
</reference>
<dbReference type="EMBL" id="VBQZ03000084">
    <property type="protein sequence ID" value="MXQ92631.1"/>
    <property type="molecule type" value="Genomic_DNA"/>
</dbReference>